<dbReference type="Proteomes" id="UP000183859">
    <property type="component" value="Chromosome"/>
</dbReference>
<dbReference type="STRING" id="1844006.PhaeoP97_00027"/>
<name>A0A1L3I035_9RHOB</name>
<feature type="compositionally biased region" description="Acidic residues" evidence="3">
    <location>
        <begin position="335"/>
        <end position="347"/>
    </location>
</feature>
<dbReference type="Pfam" id="PF13403">
    <property type="entry name" value="Hint_2"/>
    <property type="match status" value="1"/>
</dbReference>
<feature type="domain" description="Hedgehog/Intein (Hint)" evidence="4">
    <location>
        <begin position="753"/>
        <end position="899"/>
    </location>
</feature>
<comment type="subcellular location">
    <subcellularLocation>
        <location evidence="1">Secreted</location>
    </subcellularLocation>
</comment>
<dbReference type="PANTHER" id="PTHR38340:SF1">
    <property type="entry name" value="S-LAYER PROTEIN"/>
    <property type="match status" value="1"/>
</dbReference>
<dbReference type="SUPFAM" id="SSF51120">
    <property type="entry name" value="beta-Roll"/>
    <property type="match status" value="5"/>
</dbReference>
<dbReference type="RefSeq" id="WP_072503339.1">
    <property type="nucleotide sequence ID" value="NZ_CP016364.1"/>
</dbReference>
<keyword evidence="2" id="KW-0964">Secreted</keyword>
<proteinExistence type="predicted"/>
<sequence length="959" mass="98688">MPRPSWLEDLLATLKGGKGKDKMGGTKGDDTMDAGEGDDTVAGEEGDDIISAGDGDDIVYGDMGDGFDQGVQASPLTLDINNMQSVSHDGAYGSAGNYAVFSNVATLEDGTSISGKLVLVEKSNANMSVTFGYDAGAEILLDGDQSGDQAKFRLEFFDPATGEAVFLDSTATFNDIDDNSYSGDAEAVIIDGNSFTSFGVSSDSSLTTDVNGNVVKATGSEFNDYTDQDSWFSASFEDRSSIEFTLQTRAGLAGFTLSGDVLDDPVTTIIEQGDDTVMGGEGNDVVYGQGGNDSLLGEEGDDSLDGGDGDDVIEGGVGADTLMGGSGGDTLSGGDGDDYIEGGEGDDQLSTGIGNDTLLGGEGNDTLNNSAGDDSMVGGVGNDSIVATDGFDTLEGGDGDDTMYGGNDDDLLLGGADNDLMYGETGNDSLDGGDGNDVMDGGVGNDTLMGGLGADTIAGGDGDDYIDGGDGDDSLTTGLGNDTLIGGAGNDTLRNSAGDDSLVGGTGDDSIVATDGNDTLEGGDGADTMYGGNDDDLLVGGAGDDKMYGEADADTFQMSDGFGNDTISGGEAGNDSDHIDMSTVTSSVTVTYTGFEAGQITDGADTVTFSEIERLTLTDQADVVDASADNAGVDIDAGAGDDTISFGAGDDSITGGAGDDQLILSDAGGTDTVADFDLMDDDSNGFYNDQLDVSDLVGGSGVDGAVRTSDVTVTDDGSGNALLTFPGGEQLVLQGVTPAQMATHDQLYAAGIPCFTPDVLLATRRGAVPAGQIRVGDLLQTADNGFQPVIWVGKRSLSVADLEKRPQLRPYCLRPGGLLSPERPMLLSPQHRLIVNDRGLMPERPFEESFVSSRLLAEVDQSFVQQVTTTTPVTYVHLMTEQHEVIFAEGIATETFWPGPEAIRGLSINDMLELLTLFPELATAHGLTGELGRARVRSTYGNLARQSLRRRDLSRLRAA</sequence>
<protein>
    <submittedName>
        <fullName evidence="5">Hemolysin-type calcium-binding protein repeat protein (2 copies)/Hint domain protein</fullName>
    </submittedName>
</protein>
<dbReference type="InterPro" id="IPR036844">
    <property type="entry name" value="Hint_dom_sf"/>
</dbReference>
<evidence type="ECO:0000256" key="1">
    <source>
        <dbReference type="ARBA" id="ARBA00004613"/>
    </source>
</evidence>
<dbReference type="PROSITE" id="PS00330">
    <property type="entry name" value="HEMOLYSIN_CALCIUM"/>
    <property type="match status" value="6"/>
</dbReference>
<feature type="compositionally biased region" description="Gly residues" evidence="3">
    <location>
        <begin position="324"/>
        <end position="334"/>
    </location>
</feature>
<dbReference type="InterPro" id="IPR011049">
    <property type="entry name" value="Serralysin-like_metalloprot_C"/>
</dbReference>
<accession>A0A1L3I035</accession>
<evidence type="ECO:0000256" key="3">
    <source>
        <dbReference type="SAM" id="MobiDB-lite"/>
    </source>
</evidence>
<dbReference type="Gene3D" id="2.150.10.10">
    <property type="entry name" value="Serralysin-like metalloprotease, C-terminal"/>
    <property type="match status" value="7"/>
</dbReference>
<dbReference type="OrthoDB" id="6305173at2"/>
<feature type="region of interest" description="Disordered" evidence="3">
    <location>
        <begin position="16"/>
        <end position="49"/>
    </location>
</feature>
<dbReference type="InterPro" id="IPR018511">
    <property type="entry name" value="Hemolysin-typ_Ca-bd_CS"/>
</dbReference>
<dbReference type="InterPro" id="IPR050557">
    <property type="entry name" value="RTX_toxin/Mannuronan_C5-epim"/>
</dbReference>
<organism evidence="5 6">
    <name type="scientific">Phaeobacter porticola</name>
    <dbReference type="NCBI Taxonomy" id="1844006"/>
    <lineage>
        <taxon>Bacteria</taxon>
        <taxon>Pseudomonadati</taxon>
        <taxon>Pseudomonadota</taxon>
        <taxon>Alphaproteobacteria</taxon>
        <taxon>Rhodobacterales</taxon>
        <taxon>Roseobacteraceae</taxon>
        <taxon>Phaeobacter</taxon>
    </lineage>
</organism>
<dbReference type="PANTHER" id="PTHR38340">
    <property type="entry name" value="S-LAYER PROTEIN"/>
    <property type="match status" value="1"/>
</dbReference>
<feature type="compositionally biased region" description="Acidic residues" evidence="3">
    <location>
        <begin position="31"/>
        <end position="49"/>
    </location>
</feature>
<dbReference type="SUPFAM" id="SSF51294">
    <property type="entry name" value="Hedgehog/intein (Hint) domain"/>
    <property type="match status" value="1"/>
</dbReference>
<dbReference type="AlphaFoldDB" id="A0A1L3I035"/>
<evidence type="ECO:0000256" key="2">
    <source>
        <dbReference type="ARBA" id="ARBA00022525"/>
    </source>
</evidence>
<reference evidence="6" key="1">
    <citation type="submission" date="2016-07" db="EMBL/GenBank/DDBJ databases">
        <title>Phaeobacter portensis sp. nov., a tropodithietic acid producing bacterium isolated from a German harbor.</title>
        <authorList>
            <person name="Freese H.M."/>
            <person name="Bunk B."/>
            <person name="Breider S."/>
            <person name="Brinkhoff T."/>
        </authorList>
    </citation>
    <scope>NUCLEOTIDE SEQUENCE [LARGE SCALE GENOMIC DNA]</scope>
    <source>
        <strain evidence="6">P97</strain>
    </source>
</reference>
<feature type="region of interest" description="Disordered" evidence="3">
    <location>
        <begin position="287"/>
        <end position="308"/>
    </location>
</feature>
<dbReference type="EMBL" id="CP016364">
    <property type="protein sequence ID" value="APG45485.1"/>
    <property type="molecule type" value="Genomic_DNA"/>
</dbReference>
<feature type="region of interest" description="Disordered" evidence="3">
    <location>
        <begin position="486"/>
        <end position="532"/>
    </location>
</feature>
<keyword evidence="6" id="KW-1185">Reference proteome</keyword>
<dbReference type="GO" id="GO:0005576">
    <property type="term" value="C:extracellular region"/>
    <property type="evidence" value="ECO:0007669"/>
    <property type="project" value="UniProtKB-SubCell"/>
</dbReference>
<evidence type="ECO:0000259" key="4">
    <source>
        <dbReference type="Pfam" id="PF13403"/>
    </source>
</evidence>
<dbReference type="InterPro" id="IPR028992">
    <property type="entry name" value="Hedgehog/Intein_dom"/>
</dbReference>
<dbReference type="PRINTS" id="PR00313">
    <property type="entry name" value="CABNDNGRPT"/>
</dbReference>
<evidence type="ECO:0000313" key="5">
    <source>
        <dbReference type="EMBL" id="APG45485.1"/>
    </source>
</evidence>
<gene>
    <name evidence="5" type="ORF">PhaeoP97_00027</name>
</gene>
<dbReference type="Pfam" id="PF00353">
    <property type="entry name" value="HemolysinCabind"/>
    <property type="match status" value="9"/>
</dbReference>
<dbReference type="InterPro" id="IPR001343">
    <property type="entry name" value="Hemolysn_Ca-bd"/>
</dbReference>
<dbReference type="GO" id="GO:0005509">
    <property type="term" value="F:calcium ion binding"/>
    <property type="evidence" value="ECO:0007669"/>
    <property type="project" value="InterPro"/>
</dbReference>
<feature type="compositionally biased region" description="Basic and acidic residues" evidence="3">
    <location>
        <begin position="18"/>
        <end position="30"/>
    </location>
</feature>
<feature type="compositionally biased region" description="Acidic residues" evidence="3">
    <location>
        <begin position="296"/>
        <end position="308"/>
    </location>
</feature>
<evidence type="ECO:0000313" key="6">
    <source>
        <dbReference type="Proteomes" id="UP000183859"/>
    </source>
</evidence>
<feature type="region of interest" description="Disordered" evidence="3">
    <location>
        <begin position="320"/>
        <end position="374"/>
    </location>
</feature>
<dbReference type="KEGG" id="php:PhaeoP97_00027"/>